<reference evidence="2 3" key="1">
    <citation type="submission" date="2015-01" db="EMBL/GenBank/DDBJ databases">
        <title>Jeotgalibacillus campisalis genome sequencing.</title>
        <authorList>
            <person name="Goh K.M."/>
            <person name="Chan K.-G."/>
            <person name="Yaakop A.S."/>
            <person name="Ee R."/>
            <person name="Gan H.M."/>
            <person name="Chan C.S."/>
        </authorList>
    </citation>
    <scope>NUCLEOTIDE SEQUENCE [LARGE SCALE GENOMIC DNA]</scope>
    <source>
        <strain evidence="2 3">SF-57</strain>
    </source>
</reference>
<evidence type="ECO:0000313" key="3">
    <source>
        <dbReference type="Proteomes" id="UP000031972"/>
    </source>
</evidence>
<proteinExistence type="predicted"/>
<dbReference type="OrthoDB" id="2444042at2"/>
<name>A0A0C2RDM5_9BACL</name>
<keyword evidence="3" id="KW-1185">Reference proteome</keyword>
<dbReference type="EMBL" id="JXRR01000013">
    <property type="protein sequence ID" value="KIL48365.1"/>
    <property type="molecule type" value="Genomic_DNA"/>
</dbReference>
<evidence type="ECO:0000313" key="2">
    <source>
        <dbReference type="EMBL" id="KIL48365.1"/>
    </source>
</evidence>
<organism evidence="2 3">
    <name type="scientific">Jeotgalibacillus campisalis</name>
    <dbReference type="NCBI Taxonomy" id="220754"/>
    <lineage>
        <taxon>Bacteria</taxon>
        <taxon>Bacillati</taxon>
        <taxon>Bacillota</taxon>
        <taxon>Bacilli</taxon>
        <taxon>Bacillales</taxon>
        <taxon>Caryophanaceae</taxon>
        <taxon>Jeotgalibacillus</taxon>
    </lineage>
</organism>
<dbReference type="Pfam" id="PF04411">
    <property type="entry name" value="PDDEXK_7"/>
    <property type="match status" value="1"/>
</dbReference>
<feature type="coiled-coil region" evidence="1">
    <location>
        <begin position="282"/>
        <end position="316"/>
    </location>
</feature>
<sequence>MAILCNDISLPVSLFVFHGNYRTQVNEVYLKNTYTKSQNPINFKEELKTGFQFFIDTEEDWDEDAKIEIQTSLYNNEDTQEHIQYPLNKEPLINWVYQNKSNETFPWRMGTYMLNIIYKGVSYTTSIYVTPLYLTDQQVSIIHNYLEKKVEGLIYDLVYSSKNVKTQDEVQTNWYFDYAKYMMRHKTIVNFNLLKLENEPKTKLISAYQVKRNIGIIDKKSIRWETSSHGVSKNSSNSYPNYFFNRIKKEEYNNTVNQWMKTILFNWSGDIHNVTDFITKAQDSIKIKLSSINRKLEKLELRKDFIKLQREVARTEKVDLYVQTTTLKKDLDKYRNIYDQQHKWLDNLRSIHSRIVHLLYKSFLSEVERGKIKPLLTSSNYYLINEIFEKSKLIQKNAGDKEQFVKLYKPFWQIYEYYCLFTIIDCLNKCGFILKKDKEFDLLKSFYYNEIPSGSHFLLEKSDLVIHCWYDKYHGDKFTAELNGDLFFTAQEKKRPDIKLDLYKKQLDGSLKFQGCLIFDAKFRKFSNMHNNDYATSTYQQLTNYSLFFYLGEDRSTRPVVDKVICLYGSESKGPIKKEVFPLTYINLFPKLLDNNEIEIKGEHEVLIEINKWIGGIE</sequence>
<comment type="caution">
    <text evidence="2">The sequence shown here is derived from an EMBL/GenBank/DDBJ whole genome shotgun (WGS) entry which is preliminary data.</text>
</comment>
<keyword evidence="1" id="KW-0175">Coiled coil</keyword>
<gene>
    <name evidence="2" type="ORF">KR50_14010</name>
</gene>
<evidence type="ECO:0000256" key="1">
    <source>
        <dbReference type="SAM" id="Coils"/>
    </source>
</evidence>
<accession>A0A0C2RDM5</accession>
<dbReference type="RefSeq" id="WP_041056488.1">
    <property type="nucleotide sequence ID" value="NZ_JXRR01000013.1"/>
</dbReference>
<dbReference type="PATRIC" id="fig|220754.4.peg.1426"/>
<dbReference type="InterPro" id="IPR007505">
    <property type="entry name" value="PDDEXK_7"/>
</dbReference>
<dbReference type="AlphaFoldDB" id="A0A0C2RDM5"/>
<evidence type="ECO:0008006" key="4">
    <source>
        <dbReference type="Google" id="ProtNLM"/>
    </source>
</evidence>
<dbReference type="Proteomes" id="UP000031972">
    <property type="component" value="Unassembled WGS sequence"/>
</dbReference>
<protein>
    <recommendedName>
        <fullName evidence="4">DUF2357 domain-containing protein</fullName>
    </recommendedName>
</protein>